<keyword evidence="3" id="KW-0136">Cellulose degradation</keyword>
<organism evidence="10 11">
    <name type="scientific">Pendulispora albinea</name>
    <dbReference type="NCBI Taxonomy" id="2741071"/>
    <lineage>
        <taxon>Bacteria</taxon>
        <taxon>Pseudomonadati</taxon>
        <taxon>Myxococcota</taxon>
        <taxon>Myxococcia</taxon>
        <taxon>Myxococcales</taxon>
        <taxon>Sorangiineae</taxon>
        <taxon>Pendulisporaceae</taxon>
        <taxon>Pendulispora</taxon>
    </lineage>
</organism>
<evidence type="ECO:0000256" key="2">
    <source>
        <dbReference type="ARBA" id="ARBA00022801"/>
    </source>
</evidence>
<dbReference type="PANTHER" id="PTHR31297:SF41">
    <property type="entry name" value="ENDOGLUCANASE, PUTATIVE (AFU_ORTHOLOGUE AFUA_5G01830)-RELATED"/>
    <property type="match status" value="1"/>
</dbReference>
<evidence type="ECO:0000256" key="5">
    <source>
        <dbReference type="ARBA" id="ARBA00023295"/>
    </source>
</evidence>
<accession>A0ABZ2LPR4</accession>
<keyword evidence="11" id="KW-1185">Reference proteome</keyword>
<keyword evidence="8" id="KW-0732">Signal</keyword>
<dbReference type="Pfam" id="PF00150">
    <property type="entry name" value="Cellulase"/>
    <property type="match status" value="1"/>
</dbReference>
<dbReference type="Gene3D" id="3.20.20.80">
    <property type="entry name" value="Glycosidases"/>
    <property type="match status" value="1"/>
</dbReference>
<dbReference type="PANTHER" id="PTHR31297">
    <property type="entry name" value="GLUCAN ENDO-1,6-BETA-GLUCOSIDASE B"/>
    <property type="match status" value="1"/>
</dbReference>
<dbReference type="InterPro" id="IPR001547">
    <property type="entry name" value="Glyco_hydro_5"/>
</dbReference>
<dbReference type="RefSeq" id="WP_394820786.1">
    <property type="nucleotide sequence ID" value="NZ_CP089984.1"/>
</dbReference>
<feature type="chain" id="PRO_5046410017" evidence="8">
    <location>
        <begin position="27"/>
        <end position="570"/>
    </location>
</feature>
<evidence type="ECO:0000256" key="6">
    <source>
        <dbReference type="ARBA" id="ARBA00023326"/>
    </source>
</evidence>
<gene>
    <name evidence="10" type="ORF">LZC94_25255</name>
</gene>
<protein>
    <submittedName>
        <fullName evidence="10">Glycoside hydrolase family 5 protein</fullName>
    </submittedName>
</protein>
<dbReference type="GO" id="GO:0016787">
    <property type="term" value="F:hydrolase activity"/>
    <property type="evidence" value="ECO:0007669"/>
    <property type="project" value="UniProtKB-KW"/>
</dbReference>
<evidence type="ECO:0000256" key="8">
    <source>
        <dbReference type="SAM" id="SignalP"/>
    </source>
</evidence>
<evidence type="ECO:0000313" key="10">
    <source>
        <dbReference type="EMBL" id="WXB11171.1"/>
    </source>
</evidence>
<evidence type="ECO:0000256" key="3">
    <source>
        <dbReference type="ARBA" id="ARBA00023001"/>
    </source>
</evidence>
<name>A0ABZ2LPR4_9BACT</name>
<proteinExistence type="inferred from homology"/>
<sequence length="570" mass="62609">MHTISKSGGLALLVAMLGCTAVPAPAEDTVSSMNLSKTTPSFVLLSPAACPAAPCPAYFAHDANRNNEGENIARLDFSKSTLGADDIAEILAAPMSEIVVKGTLGPKEGGLHTFLVTEAYRGVSGATFEDGMLFYQASNDDPPPSCPAAPCKQGSALKINALNAVDYDAIDVTAAARPGTSAEELKIDVGWFKAIAAGNVRKVAVGGARDANVLTASQVFVQLPRRGPSRPIVKEGETELLGPDHKPLLLRGWNWGHWGSVQPEDSAAHVTQGANIVRIPLRWWGNYEPNGTPDGKVPIDSRTEIAADGYIDPRNLAMLEAMIDDAGSKGLWIDMFFDSDCGQAKLEPDDGYCGKIGDERASFWNDPVTKEKFYEAWEFLVKRFRKKPFIAMWELLPEPQFTCGPNGGCKDWHAPVEFYEPLIARIRAIDPATPILVGPNSGYNVQRIDDVYMPNVKGLIYTGNFLDNGAGHLEWVDLLADFRLRRKVPVFVQQVASHRRPKDGEDDAYTHARADAILKKLNANRIGWTWWTYRETKSALGNFAPYWRDSEKHPWQSSIPWLNLIANRLH</sequence>
<dbReference type="PROSITE" id="PS51257">
    <property type="entry name" value="PROKAR_LIPOPROTEIN"/>
    <property type="match status" value="1"/>
</dbReference>
<evidence type="ECO:0000313" key="11">
    <source>
        <dbReference type="Proteomes" id="UP001370348"/>
    </source>
</evidence>
<dbReference type="Proteomes" id="UP001370348">
    <property type="component" value="Chromosome"/>
</dbReference>
<evidence type="ECO:0000256" key="4">
    <source>
        <dbReference type="ARBA" id="ARBA00023277"/>
    </source>
</evidence>
<keyword evidence="2 7" id="KW-0378">Hydrolase</keyword>
<feature type="signal peptide" evidence="8">
    <location>
        <begin position="1"/>
        <end position="26"/>
    </location>
</feature>
<dbReference type="InterPro" id="IPR050386">
    <property type="entry name" value="Glycosyl_hydrolase_5"/>
</dbReference>
<dbReference type="InterPro" id="IPR017853">
    <property type="entry name" value="GH"/>
</dbReference>
<reference evidence="10 11" key="1">
    <citation type="submission" date="2021-12" db="EMBL/GenBank/DDBJ databases">
        <title>Discovery of the Pendulisporaceae a myxobacterial family with distinct sporulation behavior and unique specialized metabolism.</title>
        <authorList>
            <person name="Garcia R."/>
            <person name="Popoff A."/>
            <person name="Bader C.D."/>
            <person name="Loehr J."/>
            <person name="Walesch S."/>
            <person name="Walt C."/>
            <person name="Boldt J."/>
            <person name="Bunk B."/>
            <person name="Haeckl F.J.F.P.J."/>
            <person name="Gunesch A.P."/>
            <person name="Birkelbach J."/>
            <person name="Nuebel U."/>
            <person name="Pietschmann T."/>
            <person name="Bach T."/>
            <person name="Mueller R."/>
        </authorList>
    </citation>
    <scope>NUCLEOTIDE SEQUENCE [LARGE SCALE GENOMIC DNA]</scope>
    <source>
        <strain evidence="10 11">MSr11954</strain>
    </source>
</reference>
<evidence type="ECO:0000259" key="9">
    <source>
        <dbReference type="Pfam" id="PF00150"/>
    </source>
</evidence>
<comment type="similarity">
    <text evidence="1 7">Belongs to the glycosyl hydrolase 5 (cellulase A) family.</text>
</comment>
<feature type="domain" description="Glycoside hydrolase family 5" evidence="9">
    <location>
        <begin position="250"/>
        <end position="533"/>
    </location>
</feature>
<keyword evidence="5 7" id="KW-0326">Glycosidase</keyword>
<evidence type="ECO:0000256" key="1">
    <source>
        <dbReference type="ARBA" id="ARBA00005641"/>
    </source>
</evidence>
<keyword evidence="4" id="KW-0119">Carbohydrate metabolism</keyword>
<evidence type="ECO:0000256" key="7">
    <source>
        <dbReference type="RuleBase" id="RU361153"/>
    </source>
</evidence>
<dbReference type="SUPFAM" id="SSF51445">
    <property type="entry name" value="(Trans)glycosidases"/>
    <property type="match status" value="1"/>
</dbReference>
<dbReference type="EMBL" id="CP089984">
    <property type="protein sequence ID" value="WXB11171.1"/>
    <property type="molecule type" value="Genomic_DNA"/>
</dbReference>
<keyword evidence="6" id="KW-0624">Polysaccharide degradation</keyword>